<reference evidence="1 2" key="1">
    <citation type="submission" date="2014-05" db="EMBL/GenBank/DDBJ databases">
        <authorList>
            <person name="Sibley D."/>
            <person name="Venepally P."/>
            <person name="Karamycheva S."/>
            <person name="Hadjithomas M."/>
            <person name="Khan A."/>
            <person name="Brunk B."/>
            <person name="Roos D."/>
            <person name="Caler E."/>
            <person name="Lorenzi H."/>
        </authorList>
    </citation>
    <scope>NUCLEOTIDE SEQUENCE [LARGE SCALE GENOMIC DNA]</scope>
    <source>
        <strain evidence="1 2">RUB</strain>
    </source>
</reference>
<feature type="non-terminal residue" evidence="1">
    <location>
        <position position="26"/>
    </location>
</feature>
<protein>
    <submittedName>
        <fullName evidence="1">HMG (High mobility group) box domain-containing protein</fullName>
    </submittedName>
</protein>
<dbReference type="AlphaFoldDB" id="A0A086LKS8"/>
<dbReference type="VEuPathDB" id="ToxoDB:TGRUB_263720A"/>
<comment type="caution">
    <text evidence="1">The sequence shown here is derived from an EMBL/GenBank/DDBJ whole genome shotgun (WGS) entry which is preliminary data.</text>
</comment>
<evidence type="ECO:0000313" key="1">
    <source>
        <dbReference type="EMBL" id="KFG57246.1"/>
    </source>
</evidence>
<name>A0A086LKS8_TOXGO</name>
<dbReference type="EMBL" id="AFYV02002904">
    <property type="protein sequence ID" value="KFG57246.1"/>
    <property type="molecule type" value="Genomic_DNA"/>
</dbReference>
<sequence length="26" mass="3053">MKRTFQLSETHLSLQLVFVSKRKCTA</sequence>
<accession>A0A086LKS8</accession>
<gene>
    <name evidence="1" type="ORF">TGRUB_263720A</name>
</gene>
<proteinExistence type="predicted"/>
<organism evidence="1 2">
    <name type="scientific">Toxoplasma gondii RUB</name>
    <dbReference type="NCBI Taxonomy" id="935652"/>
    <lineage>
        <taxon>Eukaryota</taxon>
        <taxon>Sar</taxon>
        <taxon>Alveolata</taxon>
        <taxon>Apicomplexa</taxon>
        <taxon>Conoidasida</taxon>
        <taxon>Coccidia</taxon>
        <taxon>Eucoccidiorida</taxon>
        <taxon>Eimeriorina</taxon>
        <taxon>Sarcocystidae</taxon>
        <taxon>Toxoplasma</taxon>
    </lineage>
</organism>
<dbReference type="Proteomes" id="UP000028834">
    <property type="component" value="Unassembled WGS sequence"/>
</dbReference>
<evidence type="ECO:0000313" key="2">
    <source>
        <dbReference type="Proteomes" id="UP000028834"/>
    </source>
</evidence>